<dbReference type="AlphaFoldDB" id="A0A099P0I8"/>
<organism evidence="3 4">
    <name type="scientific">Pichia kudriavzevii</name>
    <name type="common">Yeast</name>
    <name type="synonym">Issatchenkia orientalis</name>
    <dbReference type="NCBI Taxonomy" id="4909"/>
    <lineage>
        <taxon>Eukaryota</taxon>
        <taxon>Fungi</taxon>
        <taxon>Dikarya</taxon>
        <taxon>Ascomycota</taxon>
        <taxon>Saccharomycotina</taxon>
        <taxon>Pichiomycetes</taxon>
        <taxon>Pichiales</taxon>
        <taxon>Pichiaceae</taxon>
        <taxon>Pichia</taxon>
    </lineage>
</organism>
<proteinExistence type="inferred from homology"/>
<dbReference type="GO" id="GO:0031416">
    <property type="term" value="C:NatB complex"/>
    <property type="evidence" value="ECO:0007669"/>
    <property type="project" value="TreeGrafter"/>
</dbReference>
<evidence type="ECO:0000313" key="3">
    <source>
        <dbReference type="EMBL" id="KGK37809.1"/>
    </source>
</evidence>
<evidence type="ECO:0000256" key="1">
    <source>
        <dbReference type="ARBA" id="ARBA00006298"/>
    </source>
</evidence>
<dbReference type="Proteomes" id="UP000029867">
    <property type="component" value="Unassembled WGS sequence"/>
</dbReference>
<name>A0A099P0I8_PICKU</name>
<dbReference type="VEuPathDB" id="FungiDB:C5L36_0A05810"/>
<dbReference type="Pfam" id="PF09797">
    <property type="entry name" value="NatB_MDM20"/>
    <property type="match status" value="1"/>
</dbReference>
<dbReference type="OrthoDB" id="1874341at2759"/>
<dbReference type="EMBL" id="CP028773">
    <property type="protein sequence ID" value="AWU73986.1"/>
    <property type="molecule type" value="Genomic_DNA"/>
</dbReference>
<dbReference type="PANTHER" id="PTHR22767:SF3">
    <property type="entry name" value="N-ALPHA-ACETYLTRANSFERASE 25, NATB AUXILIARY SUBUNIT"/>
    <property type="match status" value="1"/>
</dbReference>
<comment type="similarity">
    <text evidence="1">Belongs to the MDM20/NAA25 family.</text>
</comment>
<evidence type="ECO:0008006" key="6">
    <source>
        <dbReference type="Google" id="ProtNLM"/>
    </source>
</evidence>
<dbReference type="eggNOG" id="KOG2053">
    <property type="taxonomic scope" value="Eukaryota"/>
</dbReference>
<protein>
    <recommendedName>
        <fullName evidence="6">N-terminal acetyltransferase B complex subunit MDM20</fullName>
    </recommendedName>
</protein>
<dbReference type="HOGENOM" id="CLU_019572_0_0_1"/>
<reference evidence="4" key="1">
    <citation type="journal article" date="2014" name="Microb. Cell Fact.">
        <title>Exploiting Issatchenkia orientalis SD108 for succinic acid production.</title>
        <authorList>
            <person name="Xiao H."/>
            <person name="Shao Z."/>
            <person name="Jiang Y."/>
            <person name="Dole S."/>
            <person name="Zhao H."/>
        </authorList>
    </citation>
    <scope>NUCLEOTIDE SEQUENCE [LARGE SCALE GENOMIC DNA]</scope>
    <source>
        <strain evidence="4">SD108</strain>
    </source>
</reference>
<dbReference type="PANTHER" id="PTHR22767">
    <property type="entry name" value="N-TERMINAL ACETYLTRANSFERASE-RELATED"/>
    <property type="match status" value="1"/>
</dbReference>
<gene>
    <name evidence="2" type="ORF">C5L36_0A05810</name>
    <name evidence="3" type="ORF">JL09_g3044</name>
</gene>
<evidence type="ECO:0000313" key="5">
    <source>
        <dbReference type="Proteomes" id="UP000249293"/>
    </source>
</evidence>
<dbReference type="STRING" id="4909.A0A099P0I8"/>
<dbReference type="KEGG" id="pkz:C5L36_0A05810"/>
<dbReference type="GeneID" id="40381696"/>
<reference evidence="3" key="2">
    <citation type="submission" date="2014-08" db="EMBL/GenBank/DDBJ databases">
        <title>Exploiting Issatchenkia orientalis SD108 for Succinic Acid Production.</title>
        <authorList>
            <person name="Xiao H."/>
            <person name="Shao Z."/>
            <person name="Jiang Y."/>
            <person name="Dole S."/>
            <person name="Zhao H."/>
        </authorList>
    </citation>
    <scope>NUCLEOTIDE SEQUENCE [LARGE SCALE GENOMIC DNA]</scope>
    <source>
        <strain evidence="3">SD108</strain>
    </source>
</reference>
<evidence type="ECO:0000313" key="2">
    <source>
        <dbReference type="EMBL" id="AWU73986.1"/>
    </source>
</evidence>
<dbReference type="EMBL" id="JQFK01000029">
    <property type="protein sequence ID" value="KGK37809.1"/>
    <property type="molecule type" value="Genomic_DNA"/>
</dbReference>
<keyword evidence="5" id="KW-1185">Reference proteome</keyword>
<reference evidence="2 5" key="3">
    <citation type="submission" date="2018-06" db="EMBL/GenBank/DDBJ databases">
        <title>Population genomics shows no distinction between pathogenic Candida krusei and environmental Pichia kudriavzevii: One species, four names.</title>
        <authorList>
            <person name="Douglass A.P."/>
            <person name="Offei B."/>
            <person name="Braun-Galleani S."/>
            <person name="Coughlan A.Y."/>
            <person name="Martos A."/>
            <person name="Ortiz-Merino R.A."/>
            <person name="Byrne K.P."/>
            <person name="Wolfe K.H."/>
        </authorList>
    </citation>
    <scope>NUCLEOTIDE SEQUENCE [LARGE SCALE GENOMIC DNA]</scope>
    <source>
        <strain evidence="2 5">CBS573</strain>
    </source>
</reference>
<dbReference type="InterPro" id="IPR019183">
    <property type="entry name" value="NAA25_NatB_aux_su"/>
</dbReference>
<dbReference type="Proteomes" id="UP000249293">
    <property type="component" value="Chromosome 1"/>
</dbReference>
<dbReference type="RefSeq" id="XP_029319463.1">
    <property type="nucleotide sequence ID" value="XM_029463603.1"/>
</dbReference>
<evidence type="ECO:0000313" key="4">
    <source>
        <dbReference type="Proteomes" id="UP000029867"/>
    </source>
</evidence>
<sequence length="838" mass="97163">MLTGFKFIDAAIDAGNFTLALNLVNKRIKEQPNSSHNLACKCFVLANASLSANSKVTTDEALIECLALAKKTPSDPKTISLLTSAFKLLDYKPNEDLFESAIRKYQTPTLAYEWFKQTVNDNDLVGMQKATMSLSKCFKVDAENGRTMKLWAAATMVLVITCCTDKERLPNGKDKLLAMLGLKIIESVEAVGNKPLNAQEMYVKAHLLLRNGDFEKCLEELKSFLSKELDLELLMIYYQELEKHEMWEELYRMTTYYVCHIGTDDWDSWKLAIKSAKKLNKSSEIKEIIENYKPGRNSQLAKIYVVDDDDIEGKQRGFENYLSRFMNKLSLYLDLKKFLENGFIPKDKILDSLNTEYNKRDLASVVKGERKSNADDLNCLVNYIKIKSLIDPQIFLEKSFFKECCQYYEVTKHLLNNLEEYDYFAGFEFLILSIRSYLRITKSSENQTFLNLIIILENAICKNKFEFHLQLWLAKFYLNTNIYSPLNRIYDSLKIKNVQIDTLSPYFMNHRATRCRKDDRINKLLDFYHHNVAMELPPMVMNCFEMGTYSKLKGFIEFKLRAENSIVHYELVVEAIQHARLTGDNLALDSITGEYVPILKHSYKTMILEGSDIDLQLHDNIDRKIMWNCGDHKADEHTKSLIDAPLSKLYDKKYVEIITLRELIIYDQHSRVWCDYKKRFLESLKNTETLSMFSEIEITCLNVLAWLLRGCEGSSPVFGEAPSNPLDASFNHYYMSIQDFDCVLTTLVKLSRPVSFFGEKKMRNKVVDVQKVVKSLMRKIDRTEILTCTKLSIKEAKDASIEWFANDEYGQSFNLPSYMIDQCYRSFETDVMKAIKEI</sequence>
<accession>A0A099P0I8</accession>